<dbReference type="EMBL" id="LQYT01000009">
    <property type="protein sequence ID" value="KYD22735.1"/>
    <property type="molecule type" value="Genomic_DNA"/>
</dbReference>
<evidence type="ECO:0000313" key="3">
    <source>
        <dbReference type="Proteomes" id="UP000075683"/>
    </source>
</evidence>
<feature type="region of interest" description="Disordered" evidence="1">
    <location>
        <begin position="1"/>
        <end position="26"/>
    </location>
</feature>
<gene>
    <name evidence="2" type="ORF">B4135_1218</name>
</gene>
<dbReference type="AlphaFoldDB" id="A0A150MEL6"/>
<evidence type="ECO:0000313" key="2">
    <source>
        <dbReference type="EMBL" id="KYD22735.1"/>
    </source>
</evidence>
<evidence type="ECO:0000256" key="1">
    <source>
        <dbReference type="SAM" id="MobiDB-lite"/>
    </source>
</evidence>
<sequence length="57" mass="5680">MTPAGTGRDCRRPGPSGLRPAGLSFGEEGETGGAVLFSASVRPAVPGGILLTKALKN</sequence>
<protein>
    <submittedName>
        <fullName evidence="2">Uncharacterized protein</fullName>
    </submittedName>
</protein>
<name>A0A150MEL6_9BACI</name>
<comment type="caution">
    <text evidence="2">The sequence shown here is derived from an EMBL/GenBank/DDBJ whole genome shotgun (WGS) entry which is preliminary data.</text>
</comment>
<reference evidence="2 3" key="1">
    <citation type="submission" date="2016-01" db="EMBL/GenBank/DDBJ databases">
        <title>Draft Genome Sequences of Seven Thermophilic Sporeformers Isolated from Foods.</title>
        <authorList>
            <person name="Berendsen E.M."/>
            <person name="Wells-Bennik M.H."/>
            <person name="Krawcyk A.O."/>
            <person name="De Jong A."/>
            <person name="Holsappel S."/>
            <person name="Eijlander R.T."/>
            <person name="Kuipers O.P."/>
        </authorList>
    </citation>
    <scope>NUCLEOTIDE SEQUENCE [LARGE SCALE GENOMIC DNA]</scope>
    <source>
        <strain evidence="2 3">B4135</strain>
    </source>
</reference>
<proteinExistence type="predicted"/>
<dbReference type="STRING" id="301148.B4135_1218"/>
<organism evidence="2 3">
    <name type="scientific">Caldibacillus debilis</name>
    <dbReference type="NCBI Taxonomy" id="301148"/>
    <lineage>
        <taxon>Bacteria</taxon>
        <taxon>Bacillati</taxon>
        <taxon>Bacillota</taxon>
        <taxon>Bacilli</taxon>
        <taxon>Bacillales</taxon>
        <taxon>Bacillaceae</taxon>
        <taxon>Caldibacillus</taxon>
    </lineage>
</organism>
<accession>A0A150MEL6</accession>
<dbReference type="Proteomes" id="UP000075683">
    <property type="component" value="Unassembled WGS sequence"/>
</dbReference>